<reference evidence="1 2" key="1">
    <citation type="journal article" date="2014" name="Nat. Genet.">
        <title>Genome and transcriptome of the porcine whipworm Trichuris suis.</title>
        <authorList>
            <person name="Jex A.R."/>
            <person name="Nejsum P."/>
            <person name="Schwarz E.M."/>
            <person name="Hu L."/>
            <person name="Young N.D."/>
            <person name="Hall R.S."/>
            <person name="Korhonen P.K."/>
            <person name="Liao S."/>
            <person name="Thamsborg S."/>
            <person name="Xia J."/>
            <person name="Xu P."/>
            <person name="Wang S."/>
            <person name="Scheerlinck J.P."/>
            <person name="Hofmann A."/>
            <person name="Sternberg P.W."/>
            <person name="Wang J."/>
            <person name="Gasser R.B."/>
        </authorList>
    </citation>
    <scope>NUCLEOTIDE SEQUENCE [LARGE SCALE GENOMIC DNA]</scope>
    <source>
        <strain evidence="1">DCEP-RM93M</strain>
    </source>
</reference>
<dbReference type="Proteomes" id="UP000030764">
    <property type="component" value="Unassembled WGS sequence"/>
</dbReference>
<dbReference type="AlphaFoldDB" id="A0A085LY20"/>
<evidence type="ECO:0008006" key="3">
    <source>
        <dbReference type="Google" id="ProtNLM"/>
    </source>
</evidence>
<protein>
    <recommendedName>
        <fullName evidence="3">Reverse transcriptase RNase H-like domain-containing protein</fullName>
    </recommendedName>
</protein>
<name>A0A085LY20_9BILA</name>
<keyword evidence="2" id="KW-1185">Reference proteome</keyword>
<organism evidence="1 2">
    <name type="scientific">Trichuris suis</name>
    <name type="common">pig whipworm</name>
    <dbReference type="NCBI Taxonomy" id="68888"/>
    <lineage>
        <taxon>Eukaryota</taxon>
        <taxon>Metazoa</taxon>
        <taxon>Ecdysozoa</taxon>
        <taxon>Nematoda</taxon>
        <taxon>Enoplea</taxon>
        <taxon>Dorylaimia</taxon>
        <taxon>Trichinellida</taxon>
        <taxon>Trichuridae</taxon>
        <taxon>Trichuris</taxon>
    </lineage>
</organism>
<evidence type="ECO:0000313" key="2">
    <source>
        <dbReference type="Proteomes" id="UP000030764"/>
    </source>
</evidence>
<proteinExistence type="predicted"/>
<dbReference type="EMBL" id="KL363263">
    <property type="protein sequence ID" value="KFD49866.1"/>
    <property type="molecule type" value="Genomic_DNA"/>
</dbReference>
<gene>
    <name evidence="1" type="ORF">M513_09333</name>
</gene>
<accession>A0A085LY20</accession>
<evidence type="ECO:0000313" key="1">
    <source>
        <dbReference type="EMBL" id="KFD49866.1"/>
    </source>
</evidence>
<sequence length="148" mass="17255">MFGNRVRFEDIPPLSFGLIFHNLHRPRLSRWLAAQKMDGRSARWALAIQEYDYVTKYRPGHTNTDADALSRTQDRCTATSAATEISMDTLRREQQWDPILSAVREALLRNIPFTSRLPIPRRLRQVRHRLSIVDGVRCSHVTRRNLFG</sequence>